<protein>
    <submittedName>
        <fullName evidence="2">Uncharacterized protein</fullName>
    </submittedName>
</protein>
<feature type="region of interest" description="Disordered" evidence="1">
    <location>
        <begin position="57"/>
        <end position="91"/>
    </location>
</feature>
<accession>A0AAW2FD34</accession>
<evidence type="ECO:0000313" key="2">
    <source>
        <dbReference type="EMBL" id="KAL0112132.1"/>
    </source>
</evidence>
<organism evidence="2 3">
    <name type="scientific">Cardiocondyla obscurior</name>
    <dbReference type="NCBI Taxonomy" id="286306"/>
    <lineage>
        <taxon>Eukaryota</taxon>
        <taxon>Metazoa</taxon>
        <taxon>Ecdysozoa</taxon>
        <taxon>Arthropoda</taxon>
        <taxon>Hexapoda</taxon>
        <taxon>Insecta</taxon>
        <taxon>Pterygota</taxon>
        <taxon>Neoptera</taxon>
        <taxon>Endopterygota</taxon>
        <taxon>Hymenoptera</taxon>
        <taxon>Apocrita</taxon>
        <taxon>Aculeata</taxon>
        <taxon>Formicoidea</taxon>
        <taxon>Formicidae</taxon>
        <taxon>Myrmicinae</taxon>
        <taxon>Cardiocondyla</taxon>
    </lineage>
</organism>
<reference evidence="2 3" key="1">
    <citation type="submission" date="2023-03" db="EMBL/GenBank/DDBJ databases">
        <title>High recombination rates correlate with genetic variation in Cardiocondyla obscurior ants.</title>
        <authorList>
            <person name="Errbii M."/>
        </authorList>
    </citation>
    <scope>NUCLEOTIDE SEQUENCE [LARGE SCALE GENOMIC DNA]</scope>
    <source>
        <strain evidence="2">Alpha-2009</strain>
        <tissue evidence="2">Whole body</tissue>
    </source>
</reference>
<name>A0AAW2FD34_9HYME</name>
<comment type="caution">
    <text evidence="2">The sequence shown here is derived from an EMBL/GenBank/DDBJ whole genome shotgun (WGS) entry which is preliminary data.</text>
</comment>
<gene>
    <name evidence="2" type="ORF">PUN28_013404</name>
</gene>
<keyword evidence="3" id="KW-1185">Reference proteome</keyword>
<feature type="compositionally biased region" description="Basic residues" evidence="1">
    <location>
        <begin position="63"/>
        <end position="75"/>
    </location>
</feature>
<sequence>MREPLNLTRKAEKRQNHQPRVSLRVDEFQAARLIDLVDNLDEIVILAIIFYHRRRTDPTSRRHPERRRRPRKGILPRRSNPWVKRNSAASHRSVPHVDSKLYELQPLHPDAFASYLCAEGWLVTSHLRGGAGPGWVSCLSGATHSHQQNYNSAEFRQIGKLHNYFFIVCGVRAFSVKECKNHTCPLDLALSNWTRE</sequence>
<evidence type="ECO:0000256" key="1">
    <source>
        <dbReference type="SAM" id="MobiDB-lite"/>
    </source>
</evidence>
<evidence type="ECO:0000313" key="3">
    <source>
        <dbReference type="Proteomes" id="UP001430953"/>
    </source>
</evidence>
<dbReference type="EMBL" id="JADYXP020000013">
    <property type="protein sequence ID" value="KAL0112132.1"/>
    <property type="molecule type" value="Genomic_DNA"/>
</dbReference>
<dbReference type="AlphaFoldDB" id="A0AAW2FD34"/>
<proteinExistence type="predicted"/>
<dbReference type="Proteomes" id="UP001430953">
    <property type="component" value="Unassembled WGS sequence"/>
</dbReference>